<dbReference type="InterPro" id="IPR036188">
    <property type="entry name" value="FAD/NAD-bd_sf"/>
</dbReference>
<name>A0A0F4GVT8_9PEZI</name>
<dbReference type="InterPro" id="IPR002937">
    <property type="entry name" value="Amino_oxidase"/>
</dbReference>
<dbReference type="STRING" id="1047168.A0A0F4GVT8"/>
<protein>
    <submittedName>
        <fullName evidence="3">Flavin containing amine oxidase like protein</fullName>
    </submittedName>
</protein>
<sequence length="540" mass="59935">MSRIQQDLSSTTDSSDQLSGMLRAAQRSGRQVNIGIVGAGFAGLRCADILLRAGCKVTILEARDRIGGRVAQSSHLGSMVDLGPNWIHGSNDNPISKIAKETDTKLHAWDEDTRIYDSQGNALEQTEANEFNRLLWDDGLIASAFRHANENSASIDPQTSLYDFFVEKSGDLFKEDRQRTTFLQFVKLWGAYIGSPVTRQSLKYFWLEECLEGENPFVAETYHKILNAAARPAEQGADIELNTEVLRVKSERGDSTAGEQPVYVDTSRGATHTFDHVVVTTPLGWLKTNQDRFEPQLPARLAKAIECISYGSLDKVYVTFPFAFWQSSNQKEDNTSTAGLDPRRTTPNVKATAPPLHQLDTPTGTSSAAGFTIWLQPSYATSTNPDEWLQECMNLAALQPECAQPTLLFYIQGPQSKYIADVVDSATDEQDRDAKLIEHFKPYFSRLPNYDESRAECIPRAVLATCWANDEFSGYGSYSNFQIGLEDGDKHIETMRHGMPERGIWLAGEHTAPFVALGTTTGAYWSGEAVAKRIVEYSLA</sequence>
<dbReference type="GO" id="GO:0050660">
    <property type="term" value="F:flavin adenine dinucleotide binding"/>
    <property type="evidence" value="ECO:0007669"/>
    <property type="project" value="TreeGrafter"/>
</dbReference>
<dbReference type="Pfam" id="PF01593">
    <property type="entry name" value="Amino_oxidase"/>
    <property type="match status" value="1"/>
</dbReference>
<feature type="domain" description="Amine oxidase" evidence="2">
    <location>
        <begin position="41"/>
        <end position="534"/>
    </location>
</feature>
<dbReference type="Gene3D" id="3.90.660.10">
    <property type="match status" value="1"/>
</dbReference>
<comment type="caution">
    <text evidence="3">The sequence shown here is derived from an EMBL/GenBank/DDBJ whole genome shotgun (WGS) entry which is preliminary data.</text>
</comment>
<dbReference type="GO" id="GO:0016491">
    <property type="term" value="F:oxidoreductase activity"/>
    <property type="evidence" value="ECO:0007669"/>
    <property type="project" value="InterPro"/>
</dbReference>
<dbReference type="SUPFAM" id="SSF51905">
    <property type="entry name" value="FAD/NAD(P)-binding domain"/>
    <property type="match status" value="1"/>
</dbReference>
<keyword evidence="4" id="KW-1185">Reference proteome</keyword>
<dbReference type="PANTHER" id="PTHR10742:SF414">
    <property type="entry name" value="CONTAINING AMINE OXIDASE, PUTATIVE (AFU_ORTHOLOGUE AFUA_3G12150)-RELATED"/>
    <property type="match status" value="1"/>
</dbReference>
<dbReference type="Proteomes" id="UP000033647">
    <property type="component" value="Unassembled WGS sequence"/>
</dbReference>
<evidence type="ECO:0000256" key="1">
    <source>
        <dbReference type="SAM" id="MobiDB-lite"/>
    </source>
</evidence>
<accession>A0A0F4GVT8</accession>
<evidence type="ECO:0000313" key="3">
    <source>
        <dbReference type="EMBL" id="KJY01163.1"/>
    </source>
</evidence>
<dbReference type="PRINTS" id="PR00419">
    <property type="entry name" value="ADXRDTASE"/>
</dbReference>
<evidence type="ECO:0000313" key="4">
    <source>
        <dbReference type="Proteomes" id="UP000033647"/>
    </source>
</evidence>
<dbReference type="AlphaFoldDB" id="A0A0F4GVT8"/>
<feature type="region of interest" description="Disordered" evidence="1">
    <location>
        <begin position="331"/>
        <end position="362"/>
    </location>
</feature>
<dbReference type="OrthoDB" id="5046242at2759"/>
<evidence type="ECO:0000259" key="2">
    <source>
        <dbReference type="Pfam" id="PF01593"/>
    </source>
</evidence>
<dbReference type="SUPFAM" id="SSF54373">
    <property type="entry name" value="FAD-linked reductases, C-terminal domain"/>
    <property type="match status" value="1"/>
</dbReference>
<organism evidence="3 4">
    <name type="scientific">Zymoseptoria brevis</name>
    <dbReference type="NCBI Taxonomy" id="1047168"/>
    <lineage>
        <taxon>Eukaryota</taxon>
        <taxon>Fungi</taxon>
        <taxon>Dikarya</taxon>
        <taxon>Ascomycota</taxon>
        <taxon>Pezizomycotina</taxon>
        <taxon>Dothideomycetes</taxon>
        <taxon>Dothideomycetidae</taxon>
        <taxon>Mycosphaerellales</taxon>
        <taxon>Mycosphaerellaceae</taxon>
        <taxon>Zymoseptoria</taxon>
    </lineage>
</organism>
<dbReference type="PANTHER" id="PTHR10742">
    <property type="entry name" value="FLAVIN MONOAMINE OXIDASE"/>
    <property type="match status" value="1"/>
</dbReference>
<gene>
    <name evidence="3" type="ORF">TI39_contig301g00026</name>
</gene>
<dbReference type="Gene3D" id="3.50.50.60">
    <property type="entry name" value="FAD/NAD(P)-binding domain"/>
    <property type="match status" value="1"/>
</dbReference>
<dbReference type="GO" id="GO:0003682">
    <property type="term" value="F:chromatin binding"/>
    <property type="evidence" value="ECO:0007669"/>
    <property type="project" value="TreeGrafter"/>
</dbReference>
<dbReference type="EMBL" id="LAFY01000293">
    <property type="protein sequence ID" value="KJY01163.1"/>
    <property type="molecule type" value="Genomic_DNA"/>
</dbReference>
<reference evidence="3 4" key="1">
    <citation type="submission" date="2015-03" db="EMBL/GenBank/DDBJ databases">
        <title>RNA-seq based gene annotation and comparative genomics of four Zymoseptoria species reveal species-specific pathogenicity related genes and transposable element activity.</title>
        <authorList>
            <person name="Grandaubert J."/>
            <person name="Bhattacharyya A."/>
            <person name="Stukenbrock E.H."/>
        </authorList>
    </citation>
    <scope>NUCLEOTIDE SEQUENCE [LARGE SCALE GENOMIC DNA]</scope>
    <source>
        <strain evidence="3 4">Zb18110</strain>
    </source>
</reference>
<dbReference type="InterPro" id="IPR050281">
    <property type="entry name" value="Flavin_monoamine_oxidase"/>
</dbReference>
<proteinExistence type="predicted"/>
<dbReference type="GO" id="GO:0006338">
    <property type="term" value="P:chromatin remodeling"/>
    <property type="evidence" value="ECO:0007669"/>
    <property type="project" value="TreeGrafter"/>
</dbReference>